<evidence type="ECO:0000256" key="3">
    <source>
        <dbReference type="ARBA" id="ARBA00023002"/>
    </source>
</evidence>
<dbReference type="Pfam" id="PF00775">
    <property type="entry name" value="Dioxygenase_C"/>
    <property type="match status" value="1"/>
</dbReference>
<dbReference type="Gene3D" id="2.60.130.10">
    <property type="entry name" value="Aromatic compound dioxygenase"/>
    <property type="match status" value="1"/>
</dbReference>
<accession>A0ABV7GXF2</accession>
<dbReference type="InterPro" id="IPR050770">
    <property type="entry name" value="Intradiol_RC_Dioxygenase"/>
</dbReference>
<gene>
    <name evidence="6" type="ORF">ACFOGP_17085</name>
</gene>
<dbReference type="RefSeq" id="WP_275633851.1">
    <property type="nucleotide sequence ID" value="NZ_JARGYD010000006.1"/>
</dbReference>
<keyword evidence="2 6" id="KW-0223">Dioxygenase</keyword>
<organism evidence="6 7">
    <name type="scientific">Psychromarinibacter halotolerans</name>
    <dbReference type="NCBI Taxonomy" id="1775175"/>
    <lineage>
        <taxon>Bacteria</taxon>
        <taxon>Pseudomonadati</taxon>
        <taxon>Pseudomonadota</taxon>
        <taxon>Alphaproteobacteria</taxon>
        <taxon>Rhodobacterales</taxon>
        <taxon>Paracoccaceae</taxon>
        <taxon>Psychromarinibacter</taxon>
    </lineage>
</organism>
<evidence type="ECO:0000256" key="4">
    <source>
        <dbReference type="SAM" id="MobiDB-lite"/>
    </source>
</evidence>
<evidence type="ECO:0000313" key="7">
    <source>
        <dbReference type="Proteomes" id="UP001595632"/>
    </source>
</evidence>
<dbReference type="InterPro" id="IPR015889">
    <property type="entry name" value="Intradiol_dOase_core"/>
</dbReference>
<keyword evidence="7" id="KW-1185">Reference proteome</keyword>
<dbReference type="PANTHER" id="PTHR33711:SF7">
    <property type="entry name" value="INTRADIOL RING-CLEAVAGE DIOXYGENASES DOMAIN-CONTAINING PROTEIN-RELATED"/>
    <property type="match status" value="1"/>
</dbReference>
<feature type="region of interest" description="Disordered" evidence="4">
    <location>
        <begin position="1"/>
        <end position="27"/>
    </location>
</feature>
<dbReference type="EMBL" id="JBHRTB010000010">
    <property type="protein sequence ID" value="MFC3144442.1"/>
    <property type="molecule type" value="Genomic_DNA"/>
</dbReference>
<sequence length="300" mass="33792">MNDVKHGSAVPEIMARPAPKTRKEPVPPNMQIDRVVEMLSKPGEGVDPDLQRKILIVAKHLHAMLDELEVGEPEILKVYEFLDRVGANGDMMLLGDHFGLSVRANDISYLQSRGTVPNVIGPLYREDAPFMDNPGQMVADDEPGRHIILSGQVRDCDTGKPLPGTILDFWQSNHEGFYEDQRPDMPDYEFRRRIKADDQGRYSFRTIVPGGYYIANRDTPVVELTKAVGLGSFRPPHIHLMVDAPGFTHLTTLIYFEGEPSNEHDSIFSFRVENMARIKAPAQPGTPETCEFDIELIRED</sequence>
<feature type="domain" description="Intradiol ring-cleavage dioxygenases" evidence="5">
    <location>
        <begin position="121"/>
        <end position="280"/>
    </location>
</feature>
<keyword evidence="3" id="KW-0560">Oxidoreductase</keyword>
<comment type="caution">
    <text evidence="6">The sequence shown here is derived from an EMBL/GenBank/DDBJ whole genome shotgun (WGS) entry which is preliminary data.</text>
</comment>
<dbReference type="PANTHER" id="PTHR33711">
    <property type="entry name" value="DIOXYGENASE, PUTATIVE (AFU_ORTHOLOGUE AFUA_2G02910)-RELATED"/>
    <property type="match status" value="1"/>
</dbReference>
<dbReference type="SUPFAM" id="SSF49482">
    <property type="entry name" value="Aromatic compound dioxygenase"/>
    <property type="match status" value="1"/>
</dbReference>
<proteinExistence type="inferred from homology"/>
<dbReference type="InterPro" id="IPR000627">
    <property type="entry name" value="Intradiol_dOase_C"/>
</dbReference>
<evidence type="ECO:0000259" key="5">
    <source>
        <dbReference type="Pfam" id="PF00775"/>
    </source>
</evidence>
<name>A0ABV7GXF2_9RHOB</name>
<dbReference type="Proteomes" id="UP001595632">
    <property type="component" value="Unassembled WGS sequence"/>
</dbReference>
<evidence type="ECO:0000313" key="6">
    <source>
        <dbReference type="EMBL" id="MFC3144442.1"/>
    </source>
</evidence>
<evidence type="ECO:0000256" key="2">
    <source>
        <dbReference type="ARBA" id="ARBA00022964"/>
    </source>
</evidence>
<reference evidence="7" key="1">
    <citation type="journal article" date="2019" name="Int. J. Syst. Evol. Microbiol.">
        <title>The Global Catalogue of Microorganisms (GCM) 10K type strain sequencing project: providing services to taxonomists for standard genome sequencing and annotation.</title>
        <authorList>
            <consortium name="The Broad Institute Genomics Platform"/>
            <consortium name="The Broad Institute Genome Sequencing Center for Infectious Disease"/>
            <person name="Wu L."/>
            <person name="Ma J."/>
        </authorList>
    </citation>
    <scope>NUCLEOTIDE SEQUENCE [LARGE SCALE GENOMIC DNA]</scope>
    <source>
        <strain evidence="7">KCTC 52366</strain>
    </source>
</reference>
<dbReference type="GO" id="GO:0051213">
    <property type="term" value="F:dioxygenase activity"/>
    <property type="evidence" value="ECO:0007669"/>
    <property type="project" value="UniProtKB-KW"/>
</dbReference>
<protein>
    <submittedName>
        <fullName evidence="6">Dioxygenase</fullName>
    </submittedName>
</protein>
<evidence type="ECO:0000256" key="1">
    <source>
        <dbReference type="ARBA" id="ARBA00007825"/>
    </source>
</evidence>
<comment type="similarity">
    <text evidence="1">Belongs to the intradiol ring-cleavage dioxygenase family.</text>
</comment>